<comment type="caution">
    <text evidence="1">The sequence shown here is derived from an EMBL/GenBank/DDBJ whole genome shotgun (WGS) entry which is preliminary data.</text>
</comment>
<reference evidence="1 2" key="1">
    <citation type="submission" date="2024-02" db="EMBL/GenBank/DDBJ databases">
        <title>Discinaceae phylogenomics.</title>
        <authorList>
            <person name="Dirks A.C."/>
            <person name="James T.Y."/>
        </authorList>
    </citation>
    <scope>NUCLEOTIDE SEQUENCE [LARGE SCALE GENOMIC DNA]</scope>
    <source>
        <strain evidence="1 2">ACD0624</strain>
    </source>
</reference>
<accession>A0ABR3GH98</accession>
<organism evidence="1 2">
    <name type="scientific">Discina gigas</name>
    <dbReference type="NCBI Taxonomy" id="1032678"/>
    <lineage>
        <taxon>Eukaryota</taxon>
        <taxon>Fungi</taxon>
        <taxon>Dikarya</taxon>
        <taxon>Ascomycota</taxon>
        <taxon>Pezizomycotina</taxon>
        <taxon>Pezizomycetes</taxon>
        <taxon>Pezizales</taxon>
        <taxon>Discinaceae</taxon>
        <taxon>Discina</taxon>
    </lineage>
</organism>
<sequence length="83" mass="9327">MGGVVILAYSLRKVRSKYPLVVAVTLSVPREAVNVLVELGLDVKVVESLRPKMKVPVVAHRFEDTWTKLVVFGFEEFQVDITN</sequence>
<dbReference type="SUPFAM" id="SSF53448">
    <property type="entry name" value="Nucleotide-diphospho-sugar transferases"/>
    <property type="match status" value="1"/>
</dbReference>
<name>A0ABR3GH98_9PEZI</name>
<dbReference type="InterPro" id="IPR029044">
    <property type="entry name" value="Nucleotide-diphossugar_trans"/>
</dbReference>
<evidence type="ECO:0000313" key="1">
    <source>
        <dbReference type="EMBL" id="KAL0635319.1"/>
    </source>
</evidence>
<dbReference type="Proteomes" id="UP001447188">
    <property type="component" value="Unassembled WGS sequence"/>
</dbReference>
<dbReference type="Gene3D" id="3.90.550.10">
    <property type="entry name" value="Spore Coat Polysaccharide Biosynthesis Protein SpsA, Chain A"/>
    <property type="match status" value="1"/>
</dbReference>
<gene>
    <name evidence="1" type="ORF">Q9L58_005708</name>
</gene>
<protein>
    <submittedName>
        <fullName evidence="1">Uncharacterized protein</fullName>
    </submittedName>
</protein>
<evidence type="ECO:0000313" key="2">
    <source>
        <dbReference type="Proteomes" id="UP001447188"/>
    </source>
</evidence>
<proteinExistence type="predicted"/>
<dbReference type="EMBL" id="JBBBZM010000072">
    <property type="protein sequence ID" value="KAL0635319.1"/>
    <property type="molecule type" value="Genomic_DNA"/>
</dbReference>
<keyword evidence="2" id="KW-1185">Reference proteome</keyword>